<dbReference type="EMBL" id="LSMT01000299">
    <property type="protein sequence ID" value="PFX20903.1"/>
    <property type="molecule type" value="Genomic_DNA"/>
</dbReference>
<comment type="caution">
    <text evidence="11">The sequence shown here is derived from an EMBL/GenBank/DDBJ whole genome shotgun (WGS) entry which is preliminary data.</text>
</comment>
<dbReference type="Gene3D" id="1.10.287.70">
    <property type="match status" value="1"/>
</dbReference>
<dbReference type="PANTHER" id="PTHR11537:SF252">
    <property type="entry name" value="POTASSIUM VOLTAGE-GATED CHANNEL PROTEIN SHAW"/>
    <property type="match status" value="1"/>
</dbReference>
<keyword evidence="6 8" id="KW-0472">Membrane</keyword>
<evidence type="ECO:0000256" key="2">
    <source>
        <dbReference type="ARBA" id="ARBA00022448"/>
    </source>
</evidence>
<dbReference type="GO" id="GO:0015276">
    <property type="term" value="F:ligand-gated monoatomic ion channel activity"/>
    <property type="evidence" value="ECO:0007669"/>
    <property type="project" value="InterPro"/>
</dbReference>
<dbReference type="PANTHER" id="PTHR11537">
    <property type="entry name" value="VOLTAGE-GATED POTASSIUM CHANNEL"/>
    <property type="match status" value="1"/>
</dbReference>
<comment type="subcellular location">
    <subcellularLocation>
        <location evidence="1">Membrane</location>
        <topology evidence="1">Multi-pass membrane protein</topology>
    </subcellularLocation>
</comment>
<evidence type="ECO:0000313" key="12">
    <source>
        <dbReference type="Proteomes" id="UP000225706"/>
    </source>
</evidence>
<dbReference type="GO" id="GO:0005251">
    <property type="term" value="F:delayed rectifier potassium channel activity"/>
    <property type="evidence" value="ECO:0007669"/>
    <property type="project" value="TreeGrafter"/>
</dbReference>
<feature type="signal peptide" evidence="9">
    <location>
        <begin position="1"/>
        <end position="24"/>
    </location>
</feature>
<dbReference type="InterPro" id="IPR013099">
    <property type="entry name" value="K_chnl_dom"/>
</dbReference>
<proteinExistence type="predicted"/>
<keyword evidence="2" id="KW-0813">Transport</keyword>
<feature type="chain" id="PRO_5013083709" evidence="9">
    <location>
        <begin position="25"/>
        <end position="347"/>
    </location>
</feature>
<keyword evidence="12" id="KW-1185">Reference proteome</keyword>
<dbReference type="STRING" id="50429.A0A2B4RVT2"/>
<keyword evidence="4 8" id="KW-1133">Transmembrane helix</keyword>
<dbReference type="PRINTS" id="PR00169">
    <property type="entry name" value="KCHANNEL"/>
</dbReference>
<feature type="domain" description="Potassium channel" evidence="10">
    <location>
        <begin position="172"/>
        <end position="250"/>
    </location>
</feature>
<feature type="transmembrane region" description="Helical" evidence="8">
    <location>
        <begin position="226"/>
        <end position="252"/>
    </location>
</feature>
<dbReference type="GO" id="GO:0008076">
    <property type="term" value="C:voltage-gated potassium channel complex"/>
    <property type="evidence" value="ECO:0007669"/>
    <property type="project" value="InterPro"/>
</dbReference>
<gene>
    <name evidence="11" type="primary">Kcnb2</name>
    <name evidence="11" type="ORF">AWC38_SpisGene14651</name>
</gene>
<evidence type="ECO:0000256" key="6">
    <source>
        <dbReference type="ARBA" id="ARBA00023136"/>
    </source>
</evidence>
<reference evidence="12" key="1">
    <citation type="journal article" date="2017" name="bioRxiv">
        <title>Comparative analysis of the genomes of Stylophora pistillata and Acropora digitifera provides evidence for extensive differences between species of corals.</title>
        <authorList>
            <person name="Voolstra C.R."/>
            <person name="Li Y."/>
            <person name="Liew Y.J."/>
            <person name="Baumgarten S."/>
            <person name="Zoccola D."/>
            <person name="Flot J.-F."/>
            <person name="Tambutte S."/>
            <person name="Allemand D."/>
            <person name="Aranda M."/>
        </authorList>
    </citation>
    <scope>NUCLEOTIDE SEQUENCE [LARGE SCALE GENOMIC DNA]</scope>
</reference>
<evidence type="ECO:0000256" key="5">
    <source>
        <dbReference type="ARBA" id="ARBA00023065"/>
    </source>
</evidence>
<evidence type="ECO:0000256" key="9">
    <source>
        <dbReference type="SAM" id="SignalP"/>
    </source>
</evidence>
<dbReference type="SUPFAM" id="SSF81324">
    <property type="entry name" value="Voltage-gated potassium channels"/>
    <property type="match status" value="1"/>
</dbReference>
<dbReference type="OrthoDB" id="415460at2759"/>
<dbReference type="AlphaFoldDB" id="A0A2B4RVT2"/>
<accession>A0A2B4RVT2</accession>
<dbReference type="Proteomes" id="UP000225706">
    <property type="component" value="Unassembled WGS sequence"/>
</dbReference>
<name>A0A2B4RVT2_STYPI</name>
<evidence type="ECO:0000259" key="10">
    <source>
        <dbReference type="Pfam" id="PF07885"/>
    </source>
</evidence>
<sequence length="347" mass="39603">MMNLSRMVRIFIMFIMAMTIYVLADDECPDDSNIMLRDPAGCPIDYMTVAMFPSPPYLLLNENDDNGNATYPYGIVFDYIFDTLSRCCPEKTELVLNNEALVESDVIFPVTEDDETFLTFSGVSYTFYDIVKVDDFVLIGLIDQYNAKARGLVLRSLYDSWPSFVLIFLLTGIAGIFIWALEYHMKNEEFSLSFTRGSYDGFWWAFISMTTVGYGDKSPRSFFGRLFGVFWILTGLVVITMFTATVTSALLYSSSPEFINGLEGLEVAVLNGSFAEAEATYLGAGPRPYPKFEEMHAAMVNEEVEGLFLERLQAYYFYSDNDFYDDDNFRVFHTVPTKISYKMAFEQ</sequence>
<dbReference type="SUPFAM" id="SSF53850">
    <property type="entry name" value="Periplasmic binding protein-like II"/>
    <property type="match status" value="1"/>
</dbReference>
<keyword evidence="3 8" id="KW-0812">Transmembrane</keyword>
<keyword evidence="9" id="KW-0732">Signal</keyword>
<evidence type="ECO:0000256" key="7">
    <source>
        <dbReference type="ARBA" id="ARBA00023303"/>
    </source>
</evidence>
<keyword evidence="7" id="KW-0407">Ion channel</keyword>
<dbReference type="Pfam" id="PF07885">
    <property type="entry name" value="Ion_trans_2"/>
    <property type="match status" value="1"/>
</dbReference>
<evidence type="ECO:0000256" key="1">
    <source>
        <dbReference type="ARBA" id="ARBA00004141"/>
    </source>
</evidence>
<dbReference type="InterPro" id="IPR028325">
    <property type="entry name" value="VG_K_chnl"/>
</dbReference>
<feature type="transmembrane region" description="Helical" evidence="8">
    <location>
        <begin position="161"/>
        <end position="181"/>
    </location>
</feature>
<dbReference type="GO" id="GO:0001508">
    <property type="term" value="P:action potential"/>
    <property type="evidence" value="ECO:0007669"/>
    <property type="project" value="TreeGrafter"/>
</dbReference>
<evidence type="ECO:0000313" key="11">
    <source>
        <dbReference type="EMBL" id="PFX20903.1"/>
    </source>
</evidence>
<evidence type="ECO:0000256" key="8">
    <source>
        <dbReference type="SAM" id="Phobius"/>
    </source>
</evidence>
<keyword evidence="5" id="KW-0406">Ion transport</keyword>
<evidence type="ECO:0000256" key="3">
    <source>
        <dbReference type="ARBA" id="ARBA00022692"/>
    </source>
</evidence>
<organism evidence="11 12">
    <name type="scientific">Stylophora pistillata</name>
    <name type="common">Smooth cauliflower coral</name>
    <dbReference type="NCBI Taxonomy" id="50429"/>
    <lineage>
        <taxon>Eukaryota</taxon>
        <taxon>Metazoa</taxon>
        <taxon>Cnidaria</taxon>
        <taxon>Anthozoa</taxon>
        <taxon>Hexacorallia</taxon>
        <taxon>Scleractinia</taxon>
        <taxon>Astrocoeniina</taxon>
        <taxon>Pocilloporidae</taxon>
        <taxon>Stylophora</taxon>
    </lineage>
</organism>
<evidence type="ECO:0000256" key="4">
    <source>
        <dbReference type="ARBA" id="ARBA00022989"/>
    </source>
</evidence>
<protein>
    <submittedName>
        <fullName evidence="11">Potassium voltage-gated channel subfamily B member 2</fullName>
    </submittedName>
</protein>